<feature type="chain" id="PRO_5042974831" description="Secreted protein" evidence="1">
    <location>
        <begin position="20"/>
        <end position="144"/>
    </location>
</feature>
<comment type="caution">
    <text evidence="2">The sequence shown here is derived from an EMBL/GenBank/DDBJ whole genome shotgun (WGS) entry which is preliminary data.</text>
</comment>
<feature type="signal peptide" evidence="1">
    <location>
        <begin position="1"/>
        <end position="19"/>
    </location>
</feature>
<accession>A0AAN7CS96</accession>
<evidence type="ECO:0000256" key="1">
    <source>
        <dbReference type="SAM" id="SignalP"/>
    </source>
</evidence>
<gene>
    <name evidence="2" type="ORF">C7999DRAFT_32157</name>
</gene>
<name>A0AAN7CS96_9PEZI</name>
<proteinExistence type="predicted"/>
<organism evidence="2 3">
    <name type="scientific">Corynascus novoguineensis</name>
    <dbReference type="NCBI Taxonomy" id="1126955"/>
    <lineage>
        <taxon>Eukaryota</taxon>
        <taxon>Fungi</taxon>
        <taxon>Dikarya</taxon>
        <taxon>Ascomycota</taxon>
        <taxon>Pezizomycotina</taxon>
        <taxon>Sordariomycetes</taxon>
        <taxon>Sordariomycetidae</taxon>
        <taxon>Sordariales</taxon>
        <taxon>Chaetomiaceae</taxon>
        <taxon>Corynascus</taxon>
    </lineage>
</organism>
<evidence type="ECO:0000313" key="3">
    <source>
        <dbReference type="Proteomes" id="UP001303647"/>
    </source>
</evidence>
<sequence>MKVSTLLVAAVSYFGLASAAAVANPDSNDVLESRDIHARACFDSGANFGNQRANARDRASTACNGPLKGKYLKRETRVRCYSIGGGKHVKLTVGLTGPNAPDSRTLGYSECYDGLLSEIMNCGKGGDTTYGRWRFRADPNEGAC</sequence>
<protein>
    <recommendedName>
        <fullName evidence="4">Secreted protein</fullName>
    </recommendedName>
</protein>
<dbReference type="AlphaFoldDB" id="A0AAN7CS96"/>
<reference evidence="2" key="2">
    <citation type="submission" date="2023-05" db="EMBL/GenBank/DDBJ databases">
        <authorList>
            <consortium name="Lawrence Berkeley National Laboratory"/>
            <person name="Steindorff A."/>
            <person name="Hensen N."/>
            <person name="Bonometti L."/>
            <person name="Westerberg I."/>
            <person name="Brannstrom I.O."/>
            <person name="Guillou S."/>
            <person name="Cros-Aarteil S."/>
            <person name="Calhoun S."/>
            <person name="Haridas S."/>
            <person name="Kuo A."/>
            <person name="Mondo S."/>
            <person name="Pangilinan J."/>
            <person name="Riley R."/>
            <person name="Labutti K."/>
            <person name="Andreopoulos B."/>
            <person name="Lipzen A."/>
            <person name="Chen C."/>
            <person name="Yanf M."/>
            <person name="Daum C."/>
            <person name="Ng V."/>
            <person name="Clum A."/>
            <person name="Ohm R."/>
            <person name="Martin F."/>
            <person name="Silar P."/>
            <person name="Natvig D."/>
            <person name="Lalanne C."/>
            <person name="Gautier V."/>
            <person name="Ament-Velasquez S.L."/>
            <person name="Kruys A."/>
            <person name="Hutchinson M.I."/>
            <person name="Powell A.J."/>
            <person name="Barry K."/>
            <person name="Miller A.N."/>
            <person name="Grigoriev I.V."/>
            <person name="Debuchy R."/>
            <person name="Gladieux P."/>
            <person name="Thoren M.H."/>
            <person name="Johannesson H."/>
        </authorList>
    </citation>
    <scope>NUCLEOTIDE SEQUENCE</scope>
    <source>
        <strain evidence="2">CBS 359.72</strain>
    </source>
</reference>
<evidence type="ECO:0008006" key="4">
    <source>
        <dbReference type="Google" id="ProtNLM"/>
    </source>
</evidence>
<evidence type="ECO:0000313" key="2">
    <source>
        <dbReference type="EMBL" id="KAK4247380.1"/>
    </source>
</evidence>
<dbReference type="EMBL" id="MU857654">
    <property type="protein sequence ID" value="KAK4247380.1"/>
    <property type="molecule type" value="Genomic_DNA"/>
</dbReference>
<keyword evidence="3" id="KW-1185">Reference proteome</keyword>
<reference evidence="2" key="1">
    <citation type="journal article" date="2023" name="Mol. Phylogenet. Evol.">
        <title>Genome-scale phylogeny and comparative genomics of the fungal order Sordariales.</title>
        <authorList>
            <person name="Hensen N."/>
            <person name="Bonometti L."/>
            <person name="Westerberg I."/>
            <person name="Brannstrom I.O."/>
            <person name="Guillou S."/>
            <person name="Cros-Aarteil S."/>
            <person name="Calhoun S."/>
            <person name="Haridas S."/>
            <person name="Kuo A."/>
            <person name="Mondo S."/>
            <person name="Pangilinan J."/>
            <person name="Riley R."/>
            <person name="LaButti K."/>
            <person name="Andreopoulos B."/>
            <person name="Lipzen A."/>
            <person name="Chen C."/>
            <person name="Yan M."/>
            <person name="Daum C."/>
            <person name="Ng V."/>
            <person name="Clum A."/>
            <person name="Steindorff A."/>
            <person name="Ohm R.A."/>
            <person name="Martin F."/>
            <person name="Silar P."/>
            <person name="Natvig D.O."/>
            <person name="Lalanne C."/>
            <person name="Gautier V."/>
            <person name="Ament-Velasquez S.L."/>
            <person name="Kruys A."/>
            <person name="Hutchinson M.I."/>
            <person name="Powell A.J."/>
            <person name="Barry K."/>
            <person name="Miller A.N."/>
            <person name="Grigoriev I.V."/>
            <person name="Debuchy R."/>
            <person name="Gladieux P."/>
            <person name="Hiltunen Thoren M."/>
            <person name="Johannesson H."/>
        </authorList>
    </citation>
    <scope>NUCLEOTIDE SEQUENCE</scope>
    <source>
        <strain evidence="2">CBS 359.72</strain>
    </source>
</reference>
<dbReference type="Proteomes" id="UP001303647">
    <property type="component" value="Unassembled WGS sequence"/>
</dbReference>
<keyword evidence="1" id="KW-0732">Signal</keyword>